<dbReference type="AlphaFoldDB" id="A0A238ZRQ5"/>
<dbReference type="Pfam" id="PF05228">
    <property type="entry name" value="CHASE4"/>
    <property type="match status" value="1"/>
</dbReference>
<dbReference type="InterPro" id="IPR029787">
    <property type="entry name" value="Nucleotide_cyclase"/>
</dbReference>
<evidence type="ECO:0000256" key="3">
    <source>
        <dbReference type="SAM" id="Phobius"/>
    </source>
</evidence>
<evidence type="ECO:0000256" key="1">
    <source>
        <dbReference type="ARBA" id="ARBA00012528"/>
    </source>
</evidence>
<dbReference type="FunFam" id="3.30.70.270:FF:000001">
    <property type="entry name" value="Diguanylate cyclase domain protein"/>
    <property type="match status" value="1"/>
</dbReference>
<dbReference type="Gene3D" id="3.30.70.270">
    <property type="match status" value="1"/>
</dbReference>
<dbReference type="PANTHER" id="PTHR45138:SF9">
    <property type="entry name" value="DIGUANYLATE CYCLASE DGCM-RELATED"/>
    <property type="match status" value="1"/>
</dbReference>
<feature type="transmembrane region" description="Helical" evidence="3">
    <location>
        <begin position="255"/>
        <end position="273"/>
    </location>
</feature>
<protein>
    <recommendedName>
        <fullName evidence="1">diguanylate cyclase</fullName>
        <ecNumber evidence="1">2.7.7.65</ecNumber>
    </recommendedName>
</protein>
<dbReference type="Proteomes" id="UP000198405">
    <property type="component" value="Unassembled WGS sequence"/>
</dbReference>
<dbReference type="InterPro" id="IPR050469">
    <property type="entry name" value="Diguanylate_Cyclase"/>
</dbReference>
<keyword evidence="3" id="KW-1133">Transmembrane helix</keyword>
<dbReference type="SMART" id="SM00267">
    <property type="entry name" value="GGDEF"/>
    <property type="match status" value="1"/>
</dbReference>
<reference evidence="6" key="1">
    <citation type="submission" date="2017-06" db="EMBL/GenBank/DDBJ databases">
        <authorList>
            <person name="Varghese N."/>
            <person name="Submissions S."/>
        </authorList>
    </citation>
    <scope>NUCLEOTIDE SEQUENCE [LARGE SCALE GENOMIC DNA]</scope>
    <source>
        <strain evidence="6">DSM 15668</strain>
    </source>
</reference>
<dbReference type="PROSITE" id="PS50887">
    <property type="entry name" value="GGDEF"/>
    <property type="match status" value="1"/>
</dbReference>
<dbReference type="Pfam" id="PF00990">
    <property type="entry name" value="GGDEF"/>
    <property type="match status" value="1"/>
</dbReference>
<dbReference type="CDD" id="cd01949">
    <property type="entry name" value="GGDEF"/>
    <property type="match status" value="1"/>
</dbReference>
<dbReference type="SUPFAM" id="SSF55073">
    <property type="entry name" value="Nucleotide cyclase"/>
    <property type="match status" value="1"/>
</dbReference>
<feature type="domain" description="GGDEF" evidence="4">
    <location>
        <begin position="364"/>
        <end position="494"/>
    </location>
</feature>
<sequence length="494" mass="57497">MKRKGVNSLTKKSLLLLLVMTLFSLGLSLSLEIWFSKKLFCQIKIKEKRRIEQAFPTLIQLHENRIGNMLNSFGMWDEMYENVKKKNTKWLREMFEDDEMVTTQFEIYGVYNEKGEAVYVNQPFFNKNEVKQIITYLRKNFRKGDMAKPLTFFLWKEKENLYHVGILPLSDSYGYIKSFGFIYFGTLFSKKEIKEAEKLLSVKMKVFSTRHQLKKDKTEITTMPLKNLFGETVALLKVYEGNILTSFFHNIKHTLIIIAIILITSYTIIFLIISRKFSNTVREILKEIAISLEELSKGNFNALKNLEKISSRKDELGILTENIKNVGEQLSKNLLTDPLTGSYNRLYFIKKLEEDIERAKREKTPLAFAIIDLDDFKNINDTYGHKTGDLVLKEFVKTAKNCIRKIDTLARVGGEEFALIFPSANIDAARKIVDRIRKNLKPIKTEDNRHISLTFSCGITSFKKNDNVDTIYHRADIALYRAKEKGKNRTEVEE</sequence>
<dbReference type="Gene3D" id="6.10.340.10">
    <property type="match status" value="1"/>
</dbReference>
<proteinExistence type="predicted"/>
<dbReference type="GO" id="GO:0052621">
    <property type="term" value="F:diguanylate cyclase activity"/>
    <property type="evidence" value="ECO:0007669"/>
    <property type="project" value="UniProtKB-EC"/>
</dbReference>
<keyword evidence="6" id="KW-1185">Reference proteome</keyword>
<dbReference type="NCBIfam" id="TIGR00254">
    <property type="entry name" value="GGDEF"/>
    <property type="match status" value="1"/>
</dbReference>
<dbReference type="InterPro" id="IPR007892">
    <property type="entry name" value="CHASE4"/>
</dbReference>
<name>A0A238ZRQ5_9BACT</name>
<keyword evidence="3" id="KW-0472">Membrane</keyword>
<dbReference type="EC" id="2.7.7.65" evidence="1"/>
<evidence type="ECO:0000313" key="5">
    <source>
        <dbReference type="EMBL" id="SNR86020.1"/>
    </source>
</evidence>
<dbReference type="OrthoDB" id="9759607at2"/>
<keyword evidence="3" id="KW-0812">Transmembrane</keyword>
<dbReference type="InterPro" id="IPR000160">
    <property type="entry name" value="GGDEF_dom"/>
</dbReference>
<dbReference type="PANTHER" id="PTHR45138">
    <property type="entry name" value="REGULATORY COMPONENTS OF SENSORY TRANSDUCTION SYSTEM"/>
    <property type="match status" value="1"/>
</dbReference>
<organism evidence="5 6">
    <name type="scientific">Desulfurobacterium atlanticum</name>
    <dbReference type="NCBI Taxonomy" id="240169"/>
    <lineage>
        <taxon>Bacteria</taxon>
        <taxon>Pseudomonadati</taxon>
        <taxon>Aquificota</taxon>
        <taxon>Aquificia</taxon>
        <taxon>Desulfurobacteriales</taxon>
        <taxon>Desulfurobacteriaceae</taxon>
        <taxon>Desulfurobacterium</taxon>
    </lineage>
</organism>
<evidence type="ECO:0000313" key="6">
    <source>
        <dbReference type="Proteomes" id="UP000198405"/>
    </source>
</evidence>
<evidence type="ECO:0000256" key="2">
    <source>
        <dbReference type="ARBA" id="ARBA00034247"/>
    </source>
</evidence>
<dbReference type="RefSeq" id="WP_089323453.1">
    <property type="nucleotide sequence ID" value="NZ_FZOB01000011.1"/>
</dbReference>
<accession>A0A238ZRQ5</accession>
<dbReference type="EMBL" id="FZOB01000011">
    <property type="protein sequence ID" value="SNR86020.1"/>
    <property type="molecule type" value="Genomic_DNA"/>
</dbReference>
<dbReference type="InterPro" id="IPR043128">
    <property type="entry name" value="Rev_trsase/Diguanyl_cyclase"/>
</dbReference>
<gene>
    <name evidence="5" type="ORF">SAMN06265340_11128</name>
</gene>
<comment type="catalytic activity">
    <reaction evidence="2">
        <text>2 GTP = 3',3'-c-di-GMP + 2 diphosphate</text>
        <dbReference type="Rhea" id="RHEA:24898"/>
        <dbReference type="ChEBI" id="CHEBI:33019"/>
        <dbReference type="ChEBI" id="CHEBI:37565"/>
        <dbReference type="ChEBI" id="CHEBI:58805"/>
        <dbReference type="EC" id="2.7.7.65"/>
    </reaction>
</comment>
<evidence type="ECO:0000259" key="4">
    <source>
        <dbReference type="PROSITE" id="PS50887"/>
    </source>
</evidence>